<evidence type="ECO:0000256" key="1">
    <source>
        <dbReference type="SAM" id="MobiDB-lite"/>
    </source>
</evidence>
<name>A0A4C1YMJ4_EUMVA</name>
<dbReference type="Proteomes" id="UP000299102">
    <property type="component" value="Unassembled WGS sequence"/>
</dbReference>
<evidence type="ECO:0000313" key="3">
    <source>
        <dbReference type="Proteomes" id="UP000299102"/>
    </source>
</evidence>
<protein>
    <submittedName>
        <fullName evidence="2">Uncharacterized protein</fullName>
    </submittedName>
</protein>
<organism evidence="2 3">
    <name type="scientific">Eumeta variegata</name>
    <name type="common">Bagworm moth</name>
    <name type="synonym">Eumeta japonica</name>
    <dbReference type="NCBI Taxonomy" id="151549"/>
    <lineage>
        <taxon>Eukaryota</taxon>
        <taxon>Metazoa</taxon>
        <taxon>Ecdysozoa</taxon>
        <taxon>Arthropoda</taxon>
        <taxon>Hexapoda</taxon>
        <taxon>Insecta</taxon>
        <taxon>Pterygota</taxon>
        <taxon>Neoptera</taxon>
        <taxon>Endopterygota</taxon>
        <taxon>Lepidoptera</taxon>
        <taxon>Glossata</taxon>
        <taxon>Ditrysia</taxon>
        <taxon>Tineoidea</taxon>
        <taxon>Psychidae</taxon>
        <taxon>Oiketicinae</taxon>
        <taxon>Eumeta</taxon>
    </lineage>
</organism>
<accession>A0A4C1YMJ4</accession>
<feature type="region of interest" description="Disordered" evidence="1">
    <location>
        <begin position="44"/>
        <end position="69"/>
    </location>
</feature>
<proteinExistence type="predicted"/>
<evidence type="ECO:0000313" key="2">
    <source>
        <dbReference type="EMBL" id="GBP76330.1"/>
    </source>
</evidence>
<keyword evidence="3" id="KW-1185">Reference proteome</keyword>
<feature type="compositionally biased region" description="Basic residues" evidence="1">
    <location>
        <begin position="44"/>
        <end position="55"/>
    </location>
</feature>
<gene>
    <name evidence="2" type="ORF">EVAR_59277_1</name>
</gene>
<dbReference type="EMBL" id="BGZK01001286">
    <property type="protein sequence ID" value="GBP76330.1"/>
    <property type="molecule type" value="Genomic_DNA"/>
</dbReference>
<sequence length="106" mass="12589">MSICKHVLGTVAQVQFRNSRPTYHRDRLWGCGIPQGKWEWRRHSRSRVRARRRARPPRERPRRTENRMINSPLGGIVSALLRMRNPLFARNLVTHASLEFRRYGTS</sequence>
<reference evidence="2 3" key="1">
    <citation type="journal article" date="2019" name="Commun. Biol.">
        <title>The bagworm genome reveals a unique fibroin gene that provides high tensile strength.</title>
        <authorList>
            <person name="Kono N."/>
            <person name="Nakamura H."/>
            <person name="Ohtoshi R."/>
            <person name="Tomita M."/>
            <person name="Numata K."/>
            <person name="Arakawa K."/>
        </authorList>
    </citation>
    <scope>NUCLEOTIDE SEQUENCE [LARGE SCALE GENOMIC DNA]</scope>
</reference>
<dbReference type="AlphaFoldDB" id="A0A4C1YMJ4"/>
<feature type="compositionally biased region" description="Basic and acidic residues" evidence="1">
    <location>
        <begin position="56"/>
        <end position="66"/>
    </location>
</feature>
<comment type="caution">
    <text evidence="2">The sequence shown here is derived from an EMBL/GenBank/DDBJ whole genome shotgun (WGS) entry which is preliminary data.</text>
</comment>